<protein>
    <recommendedName>
        <fullName evidence="6">Anti-sigma factor</fullName>
    </recommendedName>
</protein>
<gene>
    <name evidence="4" type="ORF">C1H87_15200</name>
</gene>
<feature type="domain" description="Protein FecR C-terminal" evidence="3">
    <location>
        <begin position="312"/>
        <end position="378"/>
    </location>
</feature>
<dbReference type="InterPro" id="IPR006860">
    <property type="entry name" value="FecR"/>
</dbReference>
<proteinExistence type="predicted"/>
<dbReference type="EMBL" id="CP025791">
    <property type="protein sequence ID" value="AUP79975.1"/>
    <property type="molecule type" value="Genomic_DNA"/>
</dbReference>
<evidence type="ECO:0000313" key="4">
    <source>
        <dbReference type="EMBL" id="AUP79975.1"/>
    </source>
</evidence>
<dbReference type="Pfam" id="PF16344">
    <property type="entry name" value="FecR_C"/>
    <property type="match status" value="1"/>
</dbReference>
<organism evidence="4 5">
    <name type="scientific">Flavivirga eckloniae</name>
    <dbReference type="NCBI Taxonomy" id="1803846"/>
    <lineage>
        <taxon>Bacteria</taxon>
        <taxon>Pseudomonadati</taxon>
        <taxon>Bacteroidota</taxon>
        <taxon>Flavobacteriia</taxon>
        <taxon>Flavobacteriales</taxon>
        <taxon>Flavobacteriaceae</taxon>
        <taxon>Flavivirga</taxon>
    </lineage>
</organism>
<dbReference type="Proteomes" id="UP000235826">
    <property type="component" value="Chromosome"/>
</dbReference>
<evidence type="ECO:0000256" key="1">
    <source>
        <dbReference type="SAM" id="Phobius"/>
    </source>
</evidence>
<dbReference type="OrthoDB" id="649666at2"/>
<dbReference type="InterPro" id="IPR032508">
    <property type="entry name" value="FecR_C"/>
</dbReference>
<keyword evidence="1" id="KW-0472">Membrane</keyword>
<dbReference type="Pfam" id="PF04773">
    <property type="entry name" value="FecR"/>
    <property type="match status" value="1"/>
</dbReference>
<dbReference type="Gene3D" id="2.60.120.1440">
    <property type="match status" value="1"/>
</dbReference>
<dbReference type="GO" id="GO:0016989">
    <property type="term" value="F:sigma factor antagonist activity"/>
    <property type="evidence" value="ECO:0007669"/>
    <property type="project" value="TreeGrafter"/>
</dbReference>
<dbReference type="AlphaFoldDB" id="A0A2K9PSE0"/>
<dbReference type="InterPro" id="IPR012373">
    <property type="entry name" value="Ferrdict_sens_TM"/>
</dbReference>
<dbReference type="Gene3D" id="3.55.50.30">
    <property type="match status" value="1"/>
</dbReference>
<dbReference type="PANTHER" id="PTHR30273">
    <property type="entry name" value="PERIPLASMIC SIGNAL SENSOR AND SIGMA FACTOR ACTIVATOR FECR-RELATED"/>
    <property type="match status" value="1"/>
</dbReference>
<reference evidence="4 5" key="1">
    <citation type="submission" date="2018-01" db="EMBL/GenBank/DDBJ databases">
        <title>Complete genome sequence of Flavivirga eckloniae ECD14 isolated from seaweed Ecklonia cava.</title>
        <authorList>
            <person name="Lee J.H."/>
            <person name="Baik K.S."/>
            <person name="Seong C.N."/>
        </authorList>
    </citation>
    <scope>NUCLEOTIDE SEQUENCE [LARGE SCALE GENOMIC DNA]</scope>
    <source>
        <strain evidence="4 5">ECD14</strain>
    </source>
</reference>
<dbReference type="KEGG" id="fek:C1H87_15200"/>
<dbReference type="PIRSF" id="PIRSF018266">
    <property type="entry name" value="FecR"/>
    <property type="match status" value="1"/>
</dbReference>
<evidence type="ECO:0000313" key="5">
    <source>
        <dbReference type="Proteomes" id="UP000235826"/>
    </source>
</evidence>
<feature type="domain" description="FecR protein" evidence="2">
    <location>
        <begin position="172"/>
        <end position="269"/>
    </location>
</feature>
<name>A0A2K9PSE0_9FLAO</name>
<keyword evidence="5" id="KW-1185">Reference proteome</keyword>
<feature type="transmembrane region" description="Helical" evidence="1">
    <location>
        <begin position="78"/>
        <end position="100"/>
    </location>
</feature>
<keyword evidence="1" id="KW-0812">Transmembrane</keyword>
<dbReference type="PANTHER" id="PTHR30273:SF2">
    <property type="entry name" value="PROTEIN FECR"/>
    <property type="match status" value="1"/>
</dbReference>
<accession>A0A2K9PSE0</accession>
<evidence type="ECO:0008006" key="6">
    <source>
        <dbReference type="Google" id="ProtNLM"/>
    </source>
</evidence>
<evidence type="ECO:0000259" key="3">
    <source>
        <dbReference type="Pfam" id="PF16344"/>
    </source>
</evidence>
<sequence>MSKEKIENIISKYINHEASEAEIEELLVWLEDPKNEKAFKENIAVSHYLNKSFKKFDSAKAYKNTLQIYKTSKKKKRISAYFAYAVAASLVLLISLTIIFNKDNNTVINDSSVVNNITQGTDKATLTLEDGTDIILEKGQDYVANNVISNGEELVYNSNANSKTEIVYNYLTVPRGGQYMVKLSDGTQVWLNSESKLKYPVNFVANADREVELLYGEAYFDVSPSENHNGSVFKVYSQQQEINVLGTEFNVKSYKDEDIIQTTLVEGKITLDVSTFKNILNPAEQLTFNTTNKSINKKVVDVKRYVSWKDGYFTFEDKSLEEVCKIMSRWYDVDFEISNSEIKNIELSGSVRKNQNIENILMSLYNLKDIQYEIKENKKVYLK</sequence>
<keyword evidence="1" id="KW-1133">Transmembrane helix</keyword>
<evidence type="ECO:0000259" key="2">
    <source>
        <dbReference type="Pfam" id="PF04773"/>
    </source>
</evidence>
<dbReference type="RefSeq" id="WP_102756627.1">
    <property type="nucleotide sequence ID" value="NZ_CP025791.1"/>
</dbReference>